<dbReference type="InterPro" id="IPR020476">
    <property type="entry name" value="Nudix_hydrolase"/>
</dbReference>
<reference evidence="5 6" key="1">
    <citation type="submission" date="2019-08" db="EMBL/GenBank/DDBJ databases">
        <title>Aureimonas fodiniaquatilis sp. nov., isolated from a coal mine wastewater.</title>
        <authorList>
            <person name="Kim W."/>
        </authorList>
    </citation>
    <scope>NUCLEOTIDE SEQUENCE [LARGE SCALE GENOMIC DNA]</scope>
    <source>
        <strain evidence="5 6">CAU 1482</strain>
    </source>
</reference>
<dbReference type="PROSITE" id="PS00893">
    <property type="entry name" value="NUDIX_BOX"/>
    <property type="match status" value="1"/>
</dbReference>
<comment type="caution">
    <text evidence="5">The sequence shown here is derived from an EMBL/GenBank/DDBJ whole genome shotgun (WGS) entry which is preliminary data.</text>
</comment>
<dbReference type="Gene3D" id="3.90.79.10">
    <property type="entry name" value="Nucleoside Triphosphate Pyrophosphohydrolase"/>
    <property type="match status" value="1"/>
</dbReference>
<dbReference type="PRINTS" id="PR00502">
    <property type="entry name" value="NUDIXFAMILY"/>
</dbReference>
<dbReference type="InterPro" id="IPR000086">
    <property type="entry name" value="NUDIX_hydrolase_dom"/>
</dbReference>
<sequence>MSDAPVLCVSACILMGDKVLLVRRANAPAAGKYSLPGGRVEPGETLLQAVGREIAEETGLTEVHLTFLCHHEVISPGRHFVIAVFCGAASAEPVAGDDATEAFFATMEEVATLQNAGQTTDGLMQVIQQAALAKL</sequence>
<dbReference type="Proteomes" id="UP000324738">
    <property type="component" value="Unassembled WGS sequence"/>
</dbReference>
<dbReference type="AlphaFoldDB" id="A0A5B0DYD5"/>
<keyword evidence="6" id="KW-1185">Reference proteome</keyword>
<accession>A0A5B0DYD5</accession>
<name>A0A5B0DYD5_9HYPH</name>
<dbReference type="PANTHER" id="PTHR43736:SF1">
    <property type="entry name" value="DIHYDRONEOPTERIN TRIPHOSPHATE DIPHOSPHATASE"/>
    <property type="match status" value="1"/>
</dbReference>
<dbReference type="PROSITE" id="PS51462">
    <property type="entry name" value="NUDIX"/>
    <property type="match status" value="1"/>
</dbReference>
<evidence type="ECO:0000256" key="3">
    <source>
        <dbReference type="RuleBase" id="RU003476"/>
    </source>
</evidence>
<dbReference type="InterPro" id="IPR020084">
    <property type="entry name" value="NUDIX_hydrolase_CS"/>
</dbReference>
<dbReference type="InterPro" id="IPR015797">
    <property type="entry name" value="NUDIX_hydrolase-like_dom_sf"/>
</dbReference>
<proteinExistence type="inferred from homology"/>
<evidence type="ECO:0000313" key="5">
    <source>
        <dbReference type="EMBL" id="KAA0971022.1"/>
    </source>
</evidence>
<dbReference type="Pfam" id="PF00293">
    <property type="entry name" value="NUDIX"/>
    <property type="match status" value="1"/>
</dbReference>
<dbReference type="GO" id="GO:0016787">
    <property type="term" value="F:hydrolase activity"/>
    <property type="evidence" value="ECO:0007669"/>
    <property type="project" value="UniProtKB-KW"/>
</dbReference>
<protein>
    <submittedName>
        <fullName evidence="5">NUDIX hydrolase</fullName>
    </submittedName>
</protein>
<comment type="cofactor">
    <cofactor evidence="1">
        <name>Mg(2+)</name>
        <dbReference type="ChEBI" id="CHEBI:18420"/>
    </cofactor>
</comment>
<evidence type="ECO:0000256" key="2">
    <source>
        <dbReference type="ARBA" id="ARBA00022801"/>
    </source>
</evidence>
<dbReference type="CDD" id="cd04673">
    <property type="entry name" value="NUDIX_ADPRase"/>
    <property type="match status" value="1"/>
</dbReference>
<dbReference type="OrthoDB" id="9761969at2"/>
<dbReference type="RefSeq" id="WP_149300332.1">
    <property type="nucleotide sequence ID" value="NZ_VTWH01000002.1"/>
</dbReference>
<feature type="domain" description="Nudix hydrolase" evidence="4">
    <location>
        <begin position="4"/>
        <end position="132"/>
    </location>
</feature>
<dbReference type="SUPFAM" id="SSF55811">
    <property type="entry name" value="Nudix"/>
    <property type="match status" value="1"/>
</dbReference>
<comment type="similarity">
    <text evidence="3">Belongs to the Nudix hydrolase family.</text>
</comment>
<evidence type="ECO:0000313" key="6">
    <source>
        <dbReference type="Proteomes" id="UP000324738"/>
    </source>
</evidence>
<evidence type="ECO:0000259" key="4">
    <source>
        <dbReference type="PROSITE" id="PS51462"/>
    </source>
</evidence>
<gene>
    <name evidence="5" type="ORF">FPY71_11245</name>
</gene>
<dbReference type="EMBL" id="VTWH01000002">
    <property type="protein sequence ID" value="KAA0971022.1"/>
    <property type="molecule type" value="Genomic_DNA"/>
</dbReference>
<keyword evidence="2 3" id="KW-0378">Hydrolase</keyword>
<dbReference type="PANTHER" id="PTHR43736">
    <property type="entry name" value="ADP-RIBOSE PYROPHOSPHATASE"/>
    <property type="match status" value="1"/>
</dbReference>
<organism evidence="5 6">
    <name type="scientific">Aureimonas fodinaquatilis</name>
    <dbReference type="NCBI Taxonomy" id="2565783"/>
    <lineage>
        <taxon>Bacteria</taxon>
        <taxon>Pseudomonadati</taxon>
        <taxon>Pseudomonadota</taxon>
        <taxon>Alphaproteobacteria</taxon>
        <taxon>Hyphomicrobiales</taxon>
        <taxon>Aurantimonadaceae</taxon>
        <taxon>Aureimonas</taxon>
    </lineage>
</organism>
<evidence type="ECO:0000256" key="1">
    <source>
        <dbReference type="ARBA" id="ARBA00001946"/>
    </source>
</evidence>